<feature type="compositionally biased region" description="Basic and acidic residues" evidence="1">
    <location>
        <begin position="23"/>
        <end position="34"/>
    </location>
</feature>
<dbReference type="AlphaFoldDB" id="F0H715"/>
<dbReference type="EMBL" id="AEXO01000066">
    <property type="protein sequence ID" value="EGC86380.1"/>
    <property type="molecule type" value="Genomic_DNA"/>
</dbReference>
<organism evidence="2 3">
    <name type="scientific">Prevotella denticola CRIS 18C-A</name>
    <dbReference type="NCBI Taxonomy" id="944557"/>
    <lineage>
        <taxon>Bacteria</taxon>
        <taxon>Pseudomonadati</taxon>
        <taxon>Bacteroidota</taxon>
        <taxon>Bacteroidia</taxon>
        <taxon>Bacteroidales</taxon>
        <taxon>Prevotellaceae</taxon>
        <taxon>Prevotella</taxon>
    </lineage>
</organism>
<reference evidence="2 3" key="1">
    <citation type="submission" date="2011-02" db="EMBL/GenBank/DDBJ databases">
        <authorList>
            <person name="Durkin A.S."/>
            <person name="Madupu R."/>
            <person name="Torralba M."/>
            <person name="Gillis M."/>
            <person name="Methe B."/>
            <person name="Sutton G."/>
            <person name="Nelson K.E."/>
        </authorList>
    </citation>
    <scope>NUCLEOTIDE SEQUENCE [LARGE SCALE GENOMIC DNA]</scope>
    <source>
        <strain evidence="2 3">CRIS 18C-A</strain>
    </source>
</reference>
<protein>
    <submittedName>
        <fullName evidence="2">Uncharacterized protein</fullName>
    </submittedName>
</protein>
<dbReference type="Proteomes" id="UP000003155">
    <property type="component" value="Unassembled WGS sequence"/>
</dbReference>
<name>F0H715_9BACT</name>
<evidence type="ECO:0000313" key="2">
    <source>
        <dbReference type="EMBL" id="EGC86380.1"/>
    </source>
</evidence>
<gene>
    <name evidence="2" type="ORF">HMPREF9303_0434</name>
</gene>
<keyword evidence="3" id="KW-1185">Reference proteome</keyword>
<proteinExistence type="predicted"/>
<accession>F0H715</accession>
<feature type="region of interest" description="Disordered" evidence="1">
    <location>
        <begin position="1"/>
        <end position="43"/>
    </location>
</feature>
<evidence type="ECO:0000256" key="1">
    <source>
        <dbReference type="SAM" id="MobiDB-lite"/>
    </source>
</evidence>
<feature type="compositionally biased region" description="Gly residues" evidence="1">
    <location>
        <begin position="1"/>
        <end position="12"/>
    </location>
</feature>
<evidence type="ECO:0000313" key="3">
    <source>
        <dbReference type="Proteomes" id="UP000003155"/>
    </source>
</evidence>
<comment type="caution">
    <text evidence="2">The sequence shown here is derived from an EMBL/GenBank/DDBJ whole genome shotgun (WGS) entry which is preliminary data.</text>
</comment>
<sequence length="43" mass="4504">MLGQSPFGGGHNSAGDDEPLTAKPHDFSDADRAGQDGYGPWED</sequence>